<keyword evidence="1" id="KW-0812">Transmembrane</keyword>
<reference evidence="2" key="2">
    <citation type="submission" date="2023-04" db="EMBL/GenBank/DDBJ databases">
        <authorList>
            <person name="Bruccoleri R.E."/>
            <person name="Oakeley E.J."/>
            <person name="Faust A.-M."/>
            <person name="Dessus-Babus S."/>
            <person name="Altorfer M."/>
            <person name="Burckhardt D."/>
            <person name="Oertli M."/>
            <person name="Naumann U."/>
            <person name="Petersen F."/>
            <person name="Wong J."/>
        </authorList>
    </citation>
    <scope>NUCLEOTIDE SEQUENCE</scope>
    <source>
        <strain evidence="2">GSM-AAB239-AS_SAM_17_03QT</strain>
        <tissue evidence="2">Leaf</tissue>
    </source>
</reference>
<evidence type="ECO:0000313" key="3">
    <source>
        <dbReference type="Proteomes" id="UP001140949"/>
    </source>
</evidence>
<protein>
    <submittedName>
        <fullName evidence="2">Uncharacterized protein</fullName>
    </submittedName>
</protein>
<keyword evidence="1" id="KW-0472">Membrane</keyword>
<name>A0AAX6G724_IRIPA</name>
<feature type="transmembrane region" description="Helical" evidence="1">
    <location>
        <begin position="89"/>
        <end position="112"/>
    </location>
</feature>
<keyword evidence="1" id="KW-1133">Transmembrane helix</keyword>
<reference evidence="2" key="1">
    <citation type="journal article" date="2023" name="GigaByte">
        <title>Genome assembly of the bearded iris, Iris pallida Lam.</title>
        <authorList>
            <person name="Bruccoleri R.E."/>
            <person name="Oakeley E.J."/>
            <person name="Faust A.M.E."/>
            <person name="Altorfer M."/>
            <person name="Dessus-Babus S."/>
            <person name="Burckhardt D."/>
            <person name="Oertli M."/>
            <person name="Naumann U."/>
            <person name="Petersen F."/>
            <person name="Wong J."/>
        </authorList>
    </citation>
    <scope>NUCLEOTIDE SEQUENCE</scope>
    <source>
        <strain evidence="2">GSM-AAB239-AS_SAM_17_03QT</strain>
    </source>
</reference>
<dbReference type="EMBL" id="JANAVB010022000">
    <property type="protein sequence ID" value="KAJ6824460.1"/>
    <property type="molecule type" value="Genomic_DNA"/>
</dbReference>
<dbReference type="Proteomes" id="UP001140949">
    <property type="component" value="Unassembled WGS sequence"/>
</dbReference>
<proteinExistence type="predicted"/>
<sequence>MCLFMYLFQPVTYASGISNLVHISCLVLQDSGFRIYFMYFISCASLYLYSCSFMFFSCDLHSCTFLFFLLVPYIHVLFYHDVLVHYLELYFAPLLTGYVVGVVYSTLAFMTYRMR</sequence>
<feature type="transmembrane region" description="Helical" evidence="1">
    <location>
        <begin position="63"/>
        <end position="83"/>
    </location>
</feature>
<comment type="caution">
    <text evidence="2">The sequence shown here is derived from an EMBL/GenBank/DDBJ whole genome shotgun (WGS) entry which is preliminary data.</text>
</comment>
<gene>
    <name evidence="2" type="ORF">M6B38_381390</name>
</gene>
<evidence type="ECO:0000313" key="2">
    <source>
        <dbReference type="EMBL" id="KAJ6824460.1"/>
    </source>
</evidence>
<organism evidence="2 3">
    <name type="scientific">Iris pallida</name>
    <name type="common">Sweet iris</name>
    <dbReference type="NCBI Taxonomy" id="29817"/>
    <lineage>
        <taxon>Eukaryota</taxon>
        <taxon>Viridiplantae</taxon>
        <taxon>Streptophyta</taxon>
        <taxon>Embryophyta</taxon>
        <taxon>Tracheophyta</taxon>
        <taxon>Spermatophyta</taxon>
        <taxon>Magnoliopsida</taxon>
        <taxon>Liliopsida</taxon>
        <taxon>Asparagales</taxon>
        <taxon>Iridaceae</taxon>
        <taxon>Iridoideae</taxon>
        <taxon>Irideae</taxon>
        <taxon>Iris</taxon>
    </lineage>
</organism>
<dbReference type="AlphaFoldDB" id="A0AAX6G724"/>
<keyword evidence="3" id="KW-1185">Reference proteome</keyword>
<feature type="transmembrane region" description="Helical" evidence="1">
    <location>
        <begin position="36"/>
        <end position="56"/>
    </location>
</feature>
<accession>A0AAX6G724</accession>
<evidence type="ECO:0000256" key="1">
    <source>
        <dbReference type="SAM" id="Phobius"/>
    </source>
</evidence>